<dbReference type="CDD" id="cd06558">
    <property type="entry name" value="crotonase-like"/>
    <property type="match status" value="1"/>
</dbReference>
<dbReference type="OrthoDB" id="9807606at2"/>
<gene>
    <name evidence="3" type="ORF">CAL29_05845</name>
</gene>
<dbReference type="GO" id="GO:0016829">
    <property type="term" value="F:lyase activity"/>
    <property type="evidence" value="ECO:0007669"/>
    <property type="project" value="UniProtKB-KW"/>
</dbReference>
<dbReference type="RefSeq" id="WP_094851989.1">
    <property type="nucleotide sequence ID" value="NZ_NEVM01000001.1"/>
</dbReference>
<evidence type="ECO:0000256" key="2">
    <source>
        <dbReference type="ARBA" id="ARBA00023239"/>
    </source>
</evidence>
<comment type="similarity">
    <text evidence="1">Belongs to the enoyl-CoA hydratase/isomerase family.</text>
</comment>
<dbReference type="SUPFAM" id="SSF52096">
    <property type="entry name" value="ClpP/crotonase"/>
    <property type="match status" value="1"/>
</dbReference>
<evidence type="ECO:0000313" key="4">
    <source>
        <dbReference type="Proteomes" id="UP000216020"/>
    </source>
</evidence>
<comment type="caution">
    <text evidence="3">The sequence shown here is derived from an EMBL/GenBank/DDBJ whole genome shotgun (WGS) entry which is preliminary data.</text>
</comment>
<dbReference type="InterPro" id="IPR029045">
    <property type="entry name" value="ClpP/crotonase-like_dom_sf"/>
</dbReference>
<dbReference type="PANTHER" id="PTHR11941:SF54">
    <property type="entry name" value="ENOYL-COA HYDRATASE, MITOCHONDRIAL"/>
    <property type="match status" value="1"/>
</dbReference>
<evidence type="ECO:0000313" key="3">
    <source>
        <dbReference type="EMBL" id="OZI37889.1"/>
    </source>
</evidence>
<dbReference type="GO" id="GO:0006635">
    <property type="term" value="P:fatty acid beta-oxidation"/>
    <property type="evidence" value="ECO:0007669"/>
    <property type="project" value="TreeGrafter"/>
</dbReference>
<dbReference type="EMBL" id="NEVM01000001">
    <property type="protein sequence ID" value="OZI37889.1"/>
    <property type="molecule type" value="Genomic_DNA"/>
</dbReference>
<protein>
    <submittedName>
        <fullName evidence="3">Enoyl-CoA hydratase</fullName>
    </submittedName>
</protein>
<keyword evidence="4" id="KW-1185">Reference proteome</keyword>
<accession>A0A261SKD1</accession>
<keyword evidence="2" id="KW-0456">Lyase</keyword>
<organism evidence="3 4">
    <name type="scientific">Bordetella genomosp. 10</name>
    <dbReference type="NCBI Taxonomy" id="1416804"/>
    <lineage>
        <taxon>Bacteria</taxon>
        <taxon>Pseudomonadati</taxon>
        <taxon>Pseudomonadota</taxon>
        <taxon>Betaproteobacteria</taxon>
        <taxon>Burkholderiales</taxon>
        <taxon>Alcaligenaceae</taxon>
        <taxon>Bordetella</taxon>
    </lineage>
</organism>
<name>A0A261SKD1_9BORD</name>
<dbReference type="Gene3D" id="1.10.12.10">
    <property type="entry name" value="Lyase 2-enoyl-coa Hydratase, Chain A, domain 2"/>
    <property type="match status" value="1"/>
</dbReference>
<dbReference type="Gene3D" id="3.90.226.10">
    <property type="entry name" value="2-enoyl-CoA Hydratase, Chain A, domain 1"/>
    <property type="match status" value="1"/>
</dbReference>
<proteinExistence type="inferred from homology"/>
<dbReference type="InterPro" id="IPR001753">
    <property type="entry name" value="Enoyl-CoA_hydra/iso"/>
</dbReference>
<dbReference type="Pfam" id="PF00378">
    <property type="entry name" value="ECH_1"/>
    <property type="match status" value="1"/>
</dbReference>
<dbReference type="AlphaFoldDB" id="A0A261SKD1"/>
<dbReference type="InterPro" id="IPR014748">
    <property type="entry name" value="Enoyl-CoA_hydra_C"/>
</dbReference>
<dbReference type="PANTHER" id="PTHR11941">
    <property type="entry name" value="ENOYL-COA HYDRATASE-RELATED"/>
    <property type="match status" value="1"/>
</dbReference>
<dbReference type="Proteomes" id="UP000216020">
    <property type="component" value="Unassembled WGS sequence"/>
</dbReference>
<evidence type="ECO:0000256" key="1">
    <source>
        <dbReference type="ARBA" id="ARBA00005254"/>
    </source>
</evidence>
<reference evidence="4" key="1">
    <citation type="submission" date="2017-05" db="EMBL/GenBank/DDBJ databases">
        <title>Complete and WGS of Bordetella genogroups.</title>
        <authorList>
            <person name="Spilker T."/>
            <person name="Lipuma J."/>
        </authorList>
    </citation>
    <scope>NUCLEOTIDE SEQUENCE [LARGE SCALE GENOMIC DNA]</scope>
    <source>
        <strain evidence="4">AU16122</strain>
    </source>
</reference>
<sequence>MQDETNAVTYESQDGVATITINRPKQMNAIDGAVEEGLAQAWRRFNASEQDRVAVLTGAGDRAFSSGRDRDMTEPPDYRRFTPGGVIQVDKPIIAAVSGWVVGGSIVLVQMADLCIATENTRFVFPEAKLGFGGGFIASIAGRIPHKIAMELMLLGEEIGVQRMYEVGFVNRIVPAGEHLAVAQDMARRLARNSTLVIQMFKRFTAAVLPKSPVEASSVALREIEAMAASADFHEGVAAIREKRAPIFQGK</sequence>